<keyword evidence="9" id="KW-0472">Membrane</keyword>
<keyword evidence="2" id="KW-0813">Transport</keyword>
<dbReference type="InterPro" id="IPR041685">
    <property type="entry name" value="AAA_GajA/Old/RecF-like"/>
</dbReference>
<evidence type="ECO:0000313" key="12">
    <source>
        <dbReference type="Proteomes" id="UP000789833"/>
    </source>
</evidence>
<keyword evidence="3" id="KW-1003">Cell membrane</keyword>
<dbReference type="SMART" id="SM00382">
    <property type="entry name" value="AAA"/>
    <property type="match status" value="1"/>
</dbReference>
<proteinExistence type="predicted"/>
<evidence type="ECO:0000256" key="9">
    <source>
        <dbReference type="ARBA" id="ARBA00023136"/>
    </source>
</evidence>
<dbReference type="Proteomes" id="UP000789833">
    <property type="component" value="Unassembled WGS sequence"/>
</dbReference>
<dbReference type="InterPro" id="IPR003439">
    <property type="entry name" value="ABC_transporter-like_ATP-bd"/>
</dbReference>
<dbReference type="PANTHER" id="PTHR42771">
    <property type="entry name" value="IRON(3+)-HYDROXAMATE IMPORT ATP-BINDING PROTEIN FHUC"/>
    <property type="match status" value="1"/>
</dbReference>
<evidence type="ECO:0000256" key="2">
    <source>
        <dbReference type="ARBA" id="ARBA00022448"/>
    </source>
</evidence>
<dbReference type="Pfam" id="PF13476">
    <property type="entry name" value="AAA_23"/>
    <property type="match status" value="1"/>
</dbReference>
<name>A0ABN8ADQ7_9BACI</name>
<dbReference type="PROSITE" id="PS50893">
    <property type="entry name" value="ABC_TRANSPORTER_2"/>
    <property type="match status" value="1"/>
</dbReference>
<feature type="domain" description="ABC transporter" evidence="10">
    <location>
        <begin position="42"/>
        <end position="268"/>
    </location>
</feature>
<dbReference type="EMBL" id="CAKJTJ010000014">
    <property type="protein sequence ID" value="CAG9621867.1"/>
    <property type="molecule type" value="Genomic_DNA"/>
</dbReference>
<dbReference type="InterPro" id="IPR027417">
    <property type="entry name" value="P-loop_NTPase"/>
</dbReference>
<accession>A0ABN8ADQ7</accession>
<dbReference type="Gene3D" id="3.40.50.300">
    <property type="entry name" value="P-loop containing nucleotide triphosphate hydrolases"/>
    <property type="match status" value="2"/>
</dbReference>
<keyword evidence="4" id="KW-0410">Iron transport</keyword>
<evidence type="ECO:0000256" key="5">
    <source>
        <dbReference type="ARBA" id="ARBA00022741"/>
    </source>
</evidence>
<evidence type="ECO:0000256" key="4">
    <source>
        <dbReference type="ARBA" id="ARBA00022496"/>
    </source>
</evidence>
<evidence type="ECO:0000256" key="8">
    <source>
        <dbReference type="ARBA" id="ARBA00023065"/>
    </source>
</evidence>
<protein>
    <recommendedName>
        <fullName evidence="10">ABC transporter domain-containing protein</fullName>
    </recommendedName>
</protein>
<comment type="caution">
    <text evidence="11">The sequence shown here is derived from an EMBL/GenBank/DDBJ whole genome shotgun (WGS) entry which is preliminary data.</text>
</comment>
<dbReference type="InterPro" id="IPR003593">
    <property type="entry name" value="AAA+_ATPase"/>
</dbReference>
<keyword evidence="7" id="KW-0408">Iron</keyword>
<dbReference type="SUPFAM" id="SSF52540">
    <property type="entry name" value="P-loop containing nucleoside triphosphate hydrolases"/>
    <property type="match status" value="1"/>
</dbReference>
<evidence type="ECO:0000313" key="11">
    <source>
        <dbReference type="EMBL" id="CAG9621867.1"/>
    </source>
</evidence>
<dbReference type="InterPro" id="IPR051535">
    <property type="entry name" value="Siderophore_ABC-ATPase"/>
</dbReference>
<comment type="subcellular location">
    <subcellularLocation>
        <location evidence="1">Cell membrane</location>
        <topology evidence="1">Peripheral membrane protein</topology>
    </subcellularLocation>
</comment>
<dbReference type="PANTHER" id="PTHR42771:SF2">
    <property type="entry name" value="IRON(3+)-HYDROXAMATE IMPORT ATP-BINDING PROTEIN FHUC"/>
    <property type="match status" value="1"/>
</dbReference>
<gene>
    <name evidence="11" type="ORF">BACCIP111883_02658</name>
</gene>
<sequence length="279" mass="32151">MVTRELFQSRRYNERMIVENFIERGRNVKLNRDTQYIRSLHLKTEDIVTFEEYPFNLPVMKDVDSIIFHPNVTYIIGENGMGKSTLLEGIAIALGFNPEGGTLNFNFSSYDSHSELDQHLRIIRGVERPRDNFFFRAETFYNVATNIEELDKESGGGRIIDSFGGKSLHKQSHGEAFFAAFVERFQGNGLYILDEPEAALSPLRQMSMLARINDLINQGSQFIISTHSPILMAYPNARIYELTGEGVSEARLEETSHYTIMKQFMENKERMLQHLFDQS</sequence>
<evidence type="ECO:0000256" key="1">
    <source>
        <dbReference type="ARBA" id="ARBA00004202"/>
    </source>
</evidence>
<reference evidence="11 12" key="1">
    <citation type="submission" date="2021-10" db="EMBL/GenBank/DDBJ databases">
        <authorList>
            <person name="Criscuolo A."/>
        </authorList>
    </citation>
    <scope>NUCLEOTIDE SEQUENCE [LARGE SCALE GENOMIC DNA]</scope>
    <source>
        <strain evidence="12">CIP 111883</strain>
    </source>
</reference>
<evidence type="ECO:0000256" key="3">
    <source>
        <dbReference type="ARBA" id="ARBA00022475"/>
    </source>
</evidence>
<keyword evidence="6" id="KW-0067">ATP-binding</keyword>
<dbReference type="Pfam" id="PF13175">
    <property type="entry name" value="AAA_15"/>
    <property type="match status" value="1"/>
</dbReference>
<keyword evidence="5" id="KW-0547">Nucleotide-binding</keyword>
<organism evidence="11 12">
    <name type="scientific">Sutcliffiella rhizosphaerae</name>
    <dbReference type="NCBI Taxonomy" id="2880967"/>
    <lineage>
        <taxon>Bacteria</taxon>
        <taxon>Bacillati</taxon>
        <taxon>Bacillota</taxon>
        <taxon>Bacilli</taxon>
        <taxon>Bacillales</taxon>
        <taxon>Bacillaceae</taxon>
        <taxon>Sutcliffiella</taxon>
    </lineage>
</organism>
<keyword evidence="8" id="KW-0406">Ion transport</keyword>
<evidence type="ECO:0000259" key="10">
    <source>
        <dbReference type="PROSITE" id="PS50893"/>
    </source>
</evidence>
<keyword evidence="12" id="KW-1185">Reference proteome</keyword>
<evidence type="ECO:0000256" key="7">
    <source>
        <dbReference type="ARBA" id="ARBA00023004"/>
    </source>
</evidence>
<dbReference type="InterPro" id="IPR038729">
    <property type="entry name" value="Rad50/SbcC_AAA"/>
</dbReference>
<evidence type="ECO:0000256" key="6">
    <source>
        <dbReference type="ARBA" id="ARBA00022840"/>
    </source>
</evidence>